<keyword evidence="2" id="KW-1185">Reference proteome</keyword>
<name>A0A0G4ETM5_VITBC</name>
<sequence length="78" mass="8429">MLPLATSISMKLSSSCCCAWIAFPDGPTGKEGVTHCIKQTQLGMDVVSTSVYLCVHHGRHEFELSNLEDSPLASNCED</sequence>
<organism evidence="1 2">
    <name type="scientific">Vitrella brassicaformis (strain CCMP3155)</name>
    <dbReference type="NCBI Taxonomy" id="1169540"/>
    <lineage>
        <taxon>Eukaryota</taxon>
        <taxon>Sar</taxon>
        <taxon>Alveolata</taxon>
        <taxon>Colpodellida</taxon>
        <taxon>Vitrellaceae</taxon>
        <taxon>Vitrella</taxon>
    </lineage>
</organism>
<proteinExistence type="predicted"/>
<evidence type="ECO:0000313" key="1">
    <source>
        <dbReference type="EMBL" id="CEM01014.1"/>
    </source>
</evidence>
<evidence type="ECO:0000313" key="2">
    <source>
        <dbReference type="Proteomes" id="UP000041254"/>
    </source>
</evidence>
<dbReference type="EMBL" id="CDMY01000304">
    <property type="protein sequence ID" value="CEM01014.1"/>
    <property type="molecule type" value="Genomic_DNA"/>
</dbReference>
<reference evidence="1 2" key="1">
    <citation type="submission" date="2014-11" db="EMBL/GenBank/DDBJ databases">
        <authorList>
            <person name="Zhu J."/>
            <person name="Qi W."/>
            <person name="Song R."/>
        </authorList>
    </citation>
    <scope>NUCLEOTIDE SEQUENCE [LARGE SCALE GENOMIC DNA]</scope>
</reference>
<accession>A0A0G4ETM5</accession>
<dbReference type="Proteomes" id="UP000041254">
    <property type="component" value="Unassembled WGS sequence"/>
</dbReference>
<dbReference type="VEuPathDB" id="CryptoDB:Vbra_8116"/>
<dbReference type="AlphaFoldDB" id="A0A0G4ETM5"/>
<protein>
    <submittedName>
        <fullName evidence="1">Uncharacterized protein</fullName>
    </submittedName>
</protein>
<dbReference type="InParanoid" id="A0A0G4ETM5"/>
<gene>
    <name evidence="1" type="ORF">Vbra_8116</name>
</gene>